<keyword evidence="3" id="KW-1185">Reference proteome</keyword>
<reference evidence="2 3" key="1">
    <citation type="submission" date="2023-02" db="EMBL/GenBank/DDBJ databases">
        <title>LHISI_Scaffold_Assembly.</title>
        <authorList>
            <person name="Stuart O.P."/>
            <person name="Cleave R."/>
            <person name="Magrath M.J.L."/>
            <person name="Mikheyev A.S."/>
        </authorList>
    </citation>
    <scope>NUCLEOTIDE SEQUENCE [LARGE SCALE GENOMIC DNA]</scope>
    <source>
        <strain evidence="2">Daus_M_001</strain>
        <tissue evidence="2">Leg muscle</tissue>
    </source>
</reference>
<organism evidence="2 3">
    <name type="scientific">Dryococelus australis</name>
    <dbReference type="NCBI Taxonomy" id="614101"/>
    <lineage>
        <taxon>Eukaryota</taxon>
        <taxon>Metazoa</taxon>
        <taxon>Ecdysozoa</taxon>
        <taxon>Arthropoda</taxon>
        <taxon>Hexapoda</taxon>
        <taxon>Insecta</taxon>
        <taxon>Pterygota</taxon>
        <taxon>Neoptera</taxon>
        <taxon>Polyneoptera</taxon>
        <taxon>Phasmatodea</taxon>
        <taxon>Verophasmatodea</taxon>
        <taxon>Anareolatae</taxon>
        <taxon>Phasmatidae</taxon>
        <taxon>Eurycanthinae</taxon>
        <taxon>Dryococelus</taxon>
    </lineage>
</organism>
<evidence type="ECO:0000313" key="2">
    <source>
        <dbReference type="EMBL" id="KAJ8896821.1"/>
    </source>
</evidence>
<evidence type="ECO:0000313" key="3">
    <source>
        <dbReference type="Proteomes" id="UP001159363"/>
    </source>
</evidence>
<feature type="region of interest" description="Disordered" evidence="1">
    <location>
        <begin position="23"/>
        <end position="50"/>
    </location>
</feature>
<feature type="compositionally biased region" description="Basic and acidic residues" evidence="1">
    <location>
        <begin position="37"/>
        <end position="46"/>
    </location>
</feature>
<accession>A0ABQ9IJF5</accession>
<protein>
    <submittedName>
        <fullName evidence="2">Uncharacterized protein</fullName>
    </submittedName>
</protein>
<gene>
    <name evidence="2" type="ORF">PR048_002167</name>
</gene>
<evidence type="ECO:0000256" key="1">
    <source>
        <dbReference type="SAM" id="MobiDB-lite"/>
    </source>
</evidence>
<comment type="caution">
    <text evidence="2">The sequence shown here is derived from an EMBL/GenBank/DDBJ whole genome shotgun (WGS) entry which is preliminary data.</text>
</comment>
<sequence length="77" mass="8747">MTVSRRLRTQGMHPYMALRKPLQTAVSRKKQTDLVSSEEKLGDGEMGKGAVQRRVPLRTLFLPPYSCSPYTHREVSS</sequence>
<dbReference type="Proteomes" id="UP001159363">
    <property type="component" value="Chromosome 1"/>
</dbReference>
<proteinExistence type="predicted"/>
<name>A0ABQ9IJF5_9NEOP</name>
<dbReference type="EMBL" id="JARBHB010000001">
    <property type="protein sequence ID" value="KAJ8896821.1"/>
    <property type="molecule type" value="Genomic_DNA"/>
</dbReference>